<keyword evidence="1" id="KW-0812">Transmembrane</keyword>
<accession>A0A4R0YDI5</accession>
<reference evidence="2 3" key="1">
    <citation type="submission" date="2019-02" db="EMBL/GenBank/DDBJ databases">
        <title>Dyella amyloliquefaciens sp. nov., isolated from forest soil.</title>
        <authorList>
            <person name="Gao Z.-H."/>
            <person name="Qiu L.-H."/>
        </authorList>
    </citation>
    <scope>NUCLEOTIDE SEQUENCE [LARGE SCALE GENOMIC DNA]</scope>
    <source>
        <strain evidence="2 3">KACC 12747</strain>
    </source>
</reference>
<dbReference type="RefSeq" id="WP_131152553.1">
    <property type="nucleotide sequence ID" value="NZ_SJTG01000007.1"/>
</dbReference>
<sequence>MSNVPSGSPQTSFGHRISRAVKRLSPTGTVFAGVYLYLAGICLLNALHGGMGVAFGLQVISLPVSWILMSLSSPLDALMADSVVAMNAYNIVIPTLEITLCAIGYYWIGRKMEKTVFG</sequence>
<organism evidence="2 3">
    <name type="scientific">Dyella soli</name>
    <dbReference type="NCBI Taxonomy" id="522319"/>
    <lineage>
        <taxon>Bacteria</taxon>
        <taxon>Pseudomonadati</taxon>
        <taxon>Pseudomonadota</taxon>
        <taxon>Gammaproteobacteria</taxon>
        <taxon>Lysobacterales</taxon>
        <taxon>Rhodanobacteraceae</taxon>
        <taxon>Dyella</taxon>
    </lineage>
</organism>
<protein>
    <submittedName>
        <fullName evidence="2">Uncharacterized protein</fullName>
    </submittedName>
</protein>
<evidence type="ECO:0000313" key="3">
    <source>
        <dbReference type="Proteomes" id="UP000291822"/>
    </source>
</evidence>
<feature type="transmembrane region" description="Helical" evidence="1">
    <location>
        <begin position="24"/>
        <end position="44"/>
    </location>
</feature>
<keyword evidence="1" id="KW-1133">Transmembrane helix</keyword>
<dbReference type="AlphaFoldDB" id="A0A4R0YDI5"/>
<dbReference type="Proteomes" id="UP000291822">
    <property type="component" value="Unassembled WGS sequence"/>
</dbReference>
<dbReference type="EMBL" id="SJTG01000007">
    <property type="protein sequence ID" value="TCI06126.1"/>
    <property type="molecule type" value="Genomic_DNA"/>
</dbReference>
<name>A0A4R0YDI5_9GAMM</name>
<keyword evidence="1" id="KW-0472">Membrane</keyword>
<evidence type="ECO:0000256" key="1">
    <source>
        <dbReference type="SAM" id="Phobius"/>
    </source>
</evidence>
<proteinExistence type="predicted"/>
<feature type="transmembrane region" description="Helical" evidence="1">
    <location>
        <begin position="88"/>
        <end position="108"/>
    </location>
</feature>
<comment type="caution">
    <text evidence="2">The sequence shown here is derived from an EMBL/GenBank/DDBJ whole genome shotgun (WGS) entry which is preliminary data.</text>
</comment>
<gene>
    <name evidence="2" type="ORF">EZM97_34925</name>
</gene>
<evidence type="ECO:0000313" key="2">
    <source>
        <dbReference type="EMBL" id="TCI06126.1"/>
    </source>
</evidence>
<keyword evidence="3" id="KW-1185">Reference proteome</keyword>
<feature type="transmembrane region" description="Helical" evidence="1">
    <location>
        <begin position="51"/>
        <end position="68"/>
    </location>
</feature>